<evidence type="ECO:0000313" key="2">
    <source>
        <dbReference type="EMBL" id="AXA36143.1"/>
    </source>
</evidence>
<feature type="transmembrane region" description="Helical" evidence="1">
    <location>
        <begin position="55"/>
        <end position="72"/>
    </location>
</feature>
<sequence length="91" mass="10000">MIGVAGMMVVLLLSLRFFRTRRLGTAGRIALSAVAMVLLLLPVLRGESPESGRIVLAVFAAVVLSAGIWYLWRFERAERQNQQVSGTKESP</sequence>
<evidence type="ECO:0000313" key="3">
    <source>
        <dbReference type="Proteomes" id="UP000262583"/>
    </source>
</evidence>
<dbReference type="EMBL" id="CP030759">
    <property type="protein sequence ID" value="AXA36143.1"/>
    <property type="molecule type" value="Genomic_DNA"/>
</dbReference>
<dbReference type="Proteomes" id="UP000262583">
    <property type="component" value="Chromosome"/>
</dbReference>
<reference evidence="2 3" key="1">
    <citation type="submission" date="2018-05" db="EMBL/GenBank/DDBJ databases">
        <title>A metagenomic window into the 2 km-deep terrestrial subsurface aquifer revealed taxonomically and functionally diverse microbial community comprising novel uncultured bacterial lineages.</title>
        <authorList>
            <person name="Kadnikov V.V."/>
            <person name="Mardanov A.V."/>
            <person name="Beletsky A.V."/>
            <person name="Banks D."/>
            <person name="Pimenov N.V."/>
            <person name="Frank Y.A."/>
            <person name="Karnachuk O.V."/>
            <person name="Ravin N.V."/>
        </authorList>
    </citation>
    <scope>NUCLEOTIDE SEQUENCE [LARGE SCALE GENOMIC DNA]</scope>
    <source>
        <strain evidence="2">BY</strain>
    </source>
</reference>
<keyword evidence="1" id="KW-0472">Membrane</keyword>
<protein>
    <submittedName>
        <fullName evidence="2">Uncharacterized protein</fullName>
    </submittedName>
</protein>
<accession>A0A2Z4Y6K6</accession>
<dbReference type="KEGG" id="schv:BRCON_1366"/>
<keyword evidence="1" id="KW-0812">Transmembrane</keyword>
<name>A0A2Z4Y6K6_SUMC1</name>
<dbReference type="AlphaFoldDB" id="A0A2Z4Y6K6"/>
<proteinExistence type="predicted"/>
<evidence type="ECO:0000256" key="1">
    <source>
        <dbReference type="SAM" id="Phobius"/>
    </source>
</evidence>
<organism evidence="2 3">
    <name type="scientific">Sumerlaea chitinivorans</name>
    <dbReference type="NCBI Taxonomy" id="2250252"/>
    <lineage>
        <taxon>Bacteria</taxon>
        <taxon>Candidatus Sumerlaeota</taxon>
        <taxon>Candidatus Sumerlaeia</taxon>
        <taxon>Candidatus Sumerlaeales</taxon>
        <taxon>Candidatus Sumerlaeaceae</taxon>
        <taxon>Candidatus Sumerlaea</taxon>
    </lineage>
</organism>
<gene>
    <name evidence="2" type="ORF">BRCON_1366</name>
</gene>
<keyword evidence="1" id="KW-1133">Transmembrane helix</keyword>